<evidence type="ECO:0000313" key="3">
    <source>
        <dbReference type="EMBL" id="AJK48362.1"/>
    </source>
</evidence>
<reference evidence="4" key="1">
    <citation type="submission" date="2011-03" db="EMBL/GenBank/DDBJ databases">
        <authorList>
            <person name="Voget S."/>
            <person name="Streit W.R."/>
            <person name="Jaeger K.E."/>
            <person name="Daniel R."/>
        </authorList>
    </citation>
    <scope>NUCLEOTIDE SEQUENCE [LARGE SCALE GENOMIC DNA]</scope>
    <source>
        <strain evidence="4">PG1</strain>
    </source>
</reference>
<evidence type="ECO:0008006" key="5">
    <source>
        <dbReference type="Google" id="ProtNLM"/>
    </source>
</evidence>
<keyword evidence="2" id="KW-0472">Membrane</keyword>
<organism evidence="3 4">
    <name type="scientific">Burkholderia plantarii</name>
    <dbReference type="NCBI Taxonomy" id="41899"/>
    <lineage>
        <taxon>Bacteria</taxon>
        <taxon>Pseudomonadati</taxon>
        <taxon>Pseudomonadota</taxon>
        <taxon>Betaproteobacteria</taxon>
        <taxon>Burkholderiales</taxon>
        <taxon>Burkholderiaceae</taxon>
        <taxon>Burkholderia</taxon>
    </lineage>
</organism>
<keyword evidence="2" id="KW-0812">Transmembrane</keyword>
<keyword evidence="4" id="KW-1185">Reference proteome</keyword>
<dbReference type="Proteomes" id="UP000031838">
    <property type="component" value="Chromosome 2"/>
</dbReference>
<dbReference type="HOGENOM" id="CLU_679117_0_0_4"/>
<gene>
    <name evidence="3" type="ORF">BGL_2c02660</name>
</gene>
<feature type="transmembrane region" description="Helical" evidence="2">
    <location>
        <begin position="80"/>
        <end position="97"/>
    </location>
</feature>
<dbReference type="EMBL" id="CP002581">
    <property type="protein sequence ID" value="AJK48362.1"/>
    <property type="molecule type" value="Genomic_DNA"/>
</dbReference>
<feature type="compositionally biased region" description="Polar residues" evidence="1">
    <location>
        <begin position="1"/>
        <end position="12"/>
    </location>
</feature>
<accession>A0A0B6RST2</accession>
<name>A0A0B6RST2_BURPL</name>
<evidence type="ECO:0000256" key="2">
    <source>
        <dbReference type="SAM" id="Phobius"/>
    </source>
</evidence>
<reference evidence="3 4" key="2">
    <citation type="journal article" date="2016" name="Appl. Microbiol. Biotechnol.">
        <title>Mutations improving production and secretion of extracellular lipase by Burkholderia glumae PG1.</title>
        <authorList>
            <person name="Knapp A."/>
            <person name="Voget S."/>
            <person name="Gao R."/>
            <person name="Zaburannyi N."/>
            <person name="Krysciak D."/>
            <person name="Breuer M."/>
            <person name="Hauer B."/>
            <person name="Streit W.R."/>
            <person name="Muller R."/>
            <person name="Daniel R."/>
            <person name="Jaeger K.E."/>
        </authorList>
    </citation>
    <scope>NUCLEOTIDE SEQUENCE [LARGE SCALE GENOMIC DNA]</scope>
    <source>
        <strain evidence="3 4">PG1</strain>
    </source>
</reference>
<keyword evidence="2" id="KW-1133">Transmembrane helix</keyword>
<feature type="transmembrane region" description="Helical" evidence="2">
    <location>
        <begin position="44"/>
        <end position="60"/>
    </location>
</feature>
<dbReference type="RefSeq" id="WP_226993738.1">
    <property type="nucleotide sequence ID" value="NZ_CP002581.1"/>
</dbReference>
<dbReference type="AlphaFoldDB" id="A0A0B6RST2"/>
<evidence type="ECO:0000256" key="1">
    <source>
        <dbReference type="SAM" id="MobiDB-lite"/>
    </source>
</evidence>
<feature type="region of interest" description="Disordered" evidence="1">
    <location>
        <begin position="1"/>
        <end position="36"/>
    </location>
</feature>
<protein>
    <recommendedName>
        <fullName evidence="5">Transmembrane protein</fullName>
    </recommendedName>
</protein>
<evidence type="ECO:0000313" key="4">
    <source>
        <dbReference type="Proteomes" id="UP000031838"/>
    </source>
</evidence>
<proteinExistence type="predicted"/>
<dbReference type="KEGG" id="bgp:BGL_2c02660"/>
<feature type="region of interest" description="Disordered" evidence="1">
    <location>
        <begin position="385"/>
        <end position="405"/>
    </location>
</feature>
<sequence length="405" mass="42570">MTTIDTISTPRSKLSAASRRFTPNPTNPVPAITRRPCGPRAKRAAPALAVALAGGAIPMVCRADSDMLGGFGELGGSGRIAIYALAGGWLLLTLFLFTMLRRVRPHARYAASGLFLAAPFLWLAVTYGWFAMTEPREFTPSSPTTAMRTTDTPVELGGATFPAGSRVAMLAPDDHGDATQPAAVEADRPVALGKLSIRAIHRVAGGADDTYGARLAFDQTIEGWPCAAIADMDTVLRVENRRAPKPRLVSCQLAKTVTIGSVAWPPATVVRRGRNGGWTLFWQEQTFSQVERAKAFAFDVDSMSGDYGAARQLLSWSGTLHGDGEVSVGDVKFGGEPAPALAWQSDGAIRVTGHGVDRAGAPANCVAVTFTHTGPAYRRCTAPLADEAGSGTKGEAGTAVKAPAH</sequence>
<feature type="transmembrane region" description="Helical" evidence="2">
    <location>
        <begin position="109"/>
        <end position="130"/>
    </location>
</feature>